<evidence type="ECO:0000313" key="6">
    <source>
        <dbReference type="Proteomes" id="UP001501588"/>
    </source>
</evidence>
<evidence type="ECO:0000256" key="2">
    <source>
        <dbReference type="ARBA" id="ARBA00011901"/>
    </source>
</evidence>
<dbReference type="PANTHER" id="PTHR30404:SF0">
    <property type="entry name" value="N-ACETYLMURAMOYL-L-ALANINE AMIDASE AMIC"/>
    <property type="match status" value="1"/>
</dbReference>
<dbReference type="InterPro" id="IPR050695">
    <property type="entry name" value="N-acetylmuramoyl_amidase_3"/>
</dbReference>
<dbReference type="PANTHER" id="PTHR30404">
    <property type="entry name" value="N-ACETYLMURAMOYL-L-ALANINE AMIDASE"/>
    <property type="match status" value="1"/>
</dbReference>
<sequence>MRGWNGEGAPPVGRRRLVFAGIGGALAVAGLWPARTAAAAPAVVSASGGGGRTRVEVPLAPGTAWRLSAAKGPSRLVLRLPGMAWRGTPARLPGAGLVSWARRAGESLVLTLAAPVGPPTIGARGDRLVIDLLPGTAAGFARLAEGGRPLAAAPPPPRVALPLVVIDPGHGGRDPGAIGARGTQEKRITLAAAIDLKRRLEAGGRCRVLLTRGRDVFVPLADRIGMARRRDAALFLSLHADSAPGARGASVYTLSETASDGLSAALARRENAADQAGGLRLPSVSPEVSRILLSLMRQETRAGSDRLARLAVSSLRGGEVQLLPNTHRRAAFAVLKAPDVPAALVEMGFLSHPADEAALNRPAHRARLAAALAGAVEGFLQARARSSLAGAEGAGWAPPPG</sequence>
<organism evidence="5 6">
    <name type="scientific">Craurococcus roseus</name>
    <dbReference type="NCBI Taxonomy" id="77585"/>
    <lineage>
        <taxon>Bacteria</taxon>
        <taxon>Pseudomonadati</taxon>
        <taxon>Pseudomonadota</taxon>
        <taxon>Alphaproteobacteria</taxon>
        <taxon>Acetobacterales</taxon>
        <taxon>Acetobacteraceae</taxon>
        <taxon>Craurococcus</taxon>
    </lineage>
</organism>
<keyword evidence="3" id="KW-0378">Hydrolase</keyword>
<proteinExistence type="predicted"/>
<accession>A0ABN1G6D8</accession>
<dbReference type="SMART" id="SM00646">
    <property type="entry name" value="Ami_3"/>
    <property type="match status" value="1"/>
</dbReference>
<dbReference type="EC" id="3.5.1.28" evidence="2"/>
<evidence type="ECO:0000313" key="5">
    <source>
        <dbReference type="EMBL" id="GAA0605012.1"/>
    </source>
</evidence>
<dbReference type="CDD" id="cd02696">
    <property type="entry name" value="MurNAc-LAA"/>
    <property type="match status" value="1"/>
</dbReference>
<name>A0ABN1G6D8_9PROT</name>
<dbReference type="RefSeq" id="WP_343898007.1">
    <property type="nucleotide sequence ID" value="NZ_BAAAFZ010000097.1"/>
</dbReference>
<comment type="catalytic activity">
    <reaction evidence="1">
        <text>Hydrolyzes the link between N-acetylmuramoyl residues and L-amino acid residues in certain cell-wall glycopeptides.</text>
        <dbReference type="EC" id="3.5.1.28"/>
    </reaction>
</comment>
<feature type="domain" description="MurNAc-LAA" evidence="4">
    <location>
        <begin position="224"/>
        <end position="377"/>
    </location>
</feature>
<evidence type="ECO:0000256" key="1">
    <source>
        <dbReference type="ARBA" id="ARBA00001561"/>
    </source>
</evidence>
<protein>
    <recommendedName>
        <fullName evidence="2">N-acetylmuramoyl-L-alanine amidase</fullName>
        <ecNumber evidence="2">3.5.1.28</ecNumber>
    </recommendedName>
</protein>
<gene>
    <name evidence="5" type="ORF">GCM10009416_48230</name>
</gene>
<dbReference type="Proteomes" id="UP001501588">
    <property type="component" value="Unassembled WGS sequence"/>
</dbReference>
<dbReference type="Gene3D" id="3.40.630.40">
    <property type="entry name" value="Zn-dependent exopeptidases"/>
    <property type="match status" value="1"/>
</dbReference>
<dbReference type="SUPFAM" id="SSF53187">
    <property type="entry name" value="Zn-dependent exopeptidases"/>
    <property type="match status" value="1"/>
</dbReference>
<dbReference type="EMBL" id="BAAAFZ010000097">
    <property type="protein sequence ID" value="GAA0605012.1"/>
    <property type="molecule type" value="Genomic_DNA"/>
</dbReference>
<dbReference type="InterPro" id="IPR002508">
    <property type="entry name" value="MurNAc-LAA_cat"/>
</dbReference>
<comment type="caution">
    <text evidence="5">The sequence shown here is derived from an EMBL/GenBank/DDBJ whole genome shotgun (WGS) entry which is preliminary data.</text>
</comment>
<evidence type="ECO:0000259" key="4">
    <source>
        <dbReference type="SMART" id="SM00646"/>
    </source>
</evidence>
<keyword evidence="6" id="KW-1185">Reference proteome</keyword>
<dbReference type="Pfam" id="PF01520">
    <property type="entry name" value="Amidase_3"/>
    <property type="match status" value="1"/>
</dbReference>
<reference evidence="5 6" key="1">
    <citation type="journal article" date="2019" name="Int. J. Syst. Evol. Microbiol.">
        <title>The Global Catalogue of Microorganisms (GCM) 10K type strain sequencing project: providing services to taxonomists for standard genome sequencing and annotation.</title>
        <authorList>
            <consortium name="The Broad Institute Genomics Platform"/>
            <consortium name="The Broad Institute Genome Sequencing Center for Infectious Disease"/>
            <person name="Wu L."/>
            <person name="Ma J."/>
        </authorList>
    </citation>
    <scope>NUCLEOTIDE SEQUENCE [LARGE SCALE GENOMIC DNA]</scope>
    <source>
        <strain evidence="5 6">JCM 9933</strain>
    </source>
</reference>
<evidence type="ECO:0000256" key="3">
    <source>
        <dbReference type="ARBA" id="ARBA00022801"/>
    </source>
</evidence>